<evidence type="ECO:0008006" key="3">
    <source>
        <dbReference type="Google" id="ProtNLM"/>
    </source>
</evidence>
<protein>
    <recommendedName>
        <fullName evidence="3">SsrA-binding protein</fullName>
    </recommendedName>
</protein>
<reference evidence="1 2" key="1">
    <citation type="submission" date="2016-11" db="EMBL/GenBank/DDBJ databases">
        <authorList>
            <person name="Jaros S."/>
            <person name="Januszkiewicz K."/>
            <person name="Wedrychowicz H."/>
        </authorList>
    </citation>
    <scope>NUCLEOTIDE SEQUENCE [LARGE SCALE GENOMIC DNA]</scope>
    <source>
        <strain evidence="1 2">DSM 21425</strain>
    </source>
</reference>
<name>A0A1M6ARS1_9FLAO</name>
<dbReference type="EMBL" id="FQYY01000001">
    <property type="protein sequence ID" value="SHI39219.1"/>
    <property type="molecule type" value="Genomic_DNA"/>
</dbReference>
<dbReference type="AlphaFoldDB" id="A0A1M6ARS1"/>
<gene>
    <name evidence="1" type="ORF">SAMN04488096_101415</name>
</gene>
<dbReference type="Proteomes" id="UP000184225">
    <property type="component" value="Unassembled WGS sequence"/>
</dbReference>
<keyword evidence="2" id="KW-1185">Reference proteome</keyword>
<evidence type="ECO:0000313" key="1">
    <source>
        <dbReference type="EMBL" id="SHI39219.1"/>
    </source>
</evidence>
<accession>A0A1M6ARS1</accession>
<proteinExistence type="predicted"/>
<organism evidence="1 2">
    <name type="scientific">Mesonia phycicola</name>
    <dbReference type="NCBI Taxonomy" id="579105"/>
    <lineage>
        <taxon>Bacteria</taxon>
        <taxon>Pseudomonadati</taxon>
        <taxon>Bacteroidota</taxon>
        <taxon>Flavobacteriia</taxon>
        <taxon>Flavobacteriales</taxon>
        <taxon>Flavobacteriaceae</taxon>
        <taxon>Mesonia</taxon>
    </lineage>
</organism>
<dbReference type="RefSeq" id="WP_394333495.1">
    <property type="nucleotide sequence ID" value="NZ_FQYY01000001.1"/>
</dbReference>
<evidence type="ECO:0000313" key="2">
    <source>
        <dbReference type="Proteomes" id="UP000184225"/>
    </source>
</evidence>
<dbReference type="STRING" id="579105.SAMN04488096_101415"/>
<sequence length="61" mass="6801">MSIKTSFFRGLSKLNKLVLPNYTKKGLDLAKASKVQLAIIGWKAWVTKNVANNPNQKLLSN</sequence>